<dbReference type="CDD" id="cd00063">
    <property type="entry name" value="FN3"/>
    <property type="match status" value="1"/>
</dbReference>
<dbReference type="PANTHER" id="PTHR21666">
    <property type="entry name" value="PEPTIDASE-RELATED"/>
    <property type="match status" value="1"/>
</dbReference>
<dbReference type="Gene3D" id="2.60.40.10">
    <property type="entry name" value="Immunoglobulins"/>
    <property type="match status" value="2"/>
</dbReference>
<reference evidence="4 5" key="1">
    <citation type="submission" date="2022-03" db="EMBL/GenBank/DDBJ databases">
        <title>Metagenome-assembled genomes from swine fecal metagenomes.</title>
        <authorList>
            <person name="Holman D.B."/>
            <person name="Kommadath A."/>
        </authorList>
    </citation>
    <scope>NUCLEOTIDE SEQUENCE [LARGE SCALE GENOMIC DNA]</scope>
    <source>
        <strain evidence="4">SUG147</strain>
    </source>
</reference>
<gene>
    <name evidence="4" type="ORF">MR241_00870</name>
</gene>
<dbReference type="CDD" id="cd14256">
    <property type="entry name" value="Dockerin_I"/>
    <property type="match status" value="1"/>
</dbReference>
<dbReference type="InterPro" id="IPR013378">
    <property type="entry name" value="InlB-like_B-rpt"/>
</dbReference>
<evidence type="ECO:0000313" key="4">
    <source>
        <dbReference type="EMBL" id="MCI5754831.1"/>
    </source>
</evidence>
<dbReference type="Pfam" id="PF00041">
    <property type="entry name" value="fn3"/>
    <property type="match status" value="1"/>
</dbReference>
<dbReference type="InterPro" id="IPR036116">
    <property type="entry name" value="FN3_sf"/>
</dbReference>
<dbReference type="EMBL" id="JALEMU010000018">
    <property type="protein sequence ID" value="MCI5754831.1"/>
    <property type="molecule type" value="Genomic_DNA"/>
</dbReference>
<dbReference type="InterPro" id="IPR036439">
    <property type="entry name" value="Dockerin_dom_sf"/>
</dbReference>
<dbReference type="SUPFAM" id="SSF63446">
    <property type="entry name" value="Type I dockerin domain"/>
    <property type="match status" value="1"/>
</dbReference>
<dbReference type="SMART" id="SM00060">
    <property type="entry name" value="FN3"/>
    <property type="match status" value="1"/>
</dbReference>
<dbReference type="Proteomes" id="UP001139365">
    <property type="component" value="Unassembled WGS sequence"/>
</dbReference>
<dbReference type="Gene3D" id="2.70.70.10">
    <property type="entry name" value="Glucose Permease (Domain IIA)"/>
    <property type="match status" value="1"/>
</dbReference>
<evidence type="ECO:0000259" key="3">
    <source>
        <dbReference type="PROSITE" id="PS50853"/>
    </source>
</evidence>
<dbReference type="GO" id="GO:0004222">
    <property type="term" value="F:metalloendopeptidase activity"/>
    <property type="evidence" value="ECO:0007669"/>
    <property type="project" value="TreeGrafter"/>
</dbReference>
<keyword evidence="2" id="KW-0732">Signal</keyword>
<dbReference type="Gene3D" id="2.60.40.4270">
    <property type="entry name" value="Listeria-Bacteroides repeat domain"/>
    <property type="match status" value="1"/>
</dbReference>
<dbReference type="PROSITE" id="PS50853">
    <property type="entry name" value="FN3"/>
    <property type="match status" value="1"/>
</dbReference>
<feature type="signal peptide" evidence="2">
    <location>
        <begin position="1"/>
        <end position="32"/>
    </location>
</feature>
<dbReference type="PANTHER" id="PTHR21666:SF270">
    <property type="entry name" value="MUREIN HYDROLASE ACTIVATOR ENVC"/>
    <property type="match status" value="1"/>
</dbReference>
<dbReference type="CDD" id="cd12797">
    <property type="entry name" value="M23_peptidase"/>
    <property type="match status" value="1"/>
</dbReference>
<feature type="domain" description="Fibronectin type-III" evidence="3">
    <location>
        <begin position="849"/>
        <end position="939"/>
    </location>
</feature>
<accession>A0AAE3JZ25</accession>
<dbReference type="Pfam" id="PF09479">
    <property type="entry name" value="Flg_new"/>
    <property type="match status" value="1"/>
</dbReference>
<protein>
    <submittedName>
        <fullName evidence="4">Peptidoglycan DD-metalloendopeptidase family protein</fullName>
    </submittedName>
</protein>
<organism evidence="4 5">
    <name type="scientific">Candidatus Colimorpha enterica</name>
    <dbReference type="NCBI Taxonomy" id="3083063"/>
    <lineage>
        <taxon>Bacteria</taxon>
        <taxon>Pseudomonadati</taxon>
        <taxon>Bacteroidota</taxon>
        <taxon>Bacteroidia</taxon>
        <taxon>Bacteroidales</taxon>
        <taxon>Candidatus Colimorpha</taxon>
    </lineage>
</organism>
<dbReference type="Gene3D" id="1.10.1330.10">
    <property type="entry name" value="Dockerin domain"/>
    <property type="match status" value="1"/>
</dbReference>
<dbReference type="InterPro" id="IPR050570">
    <property type="entry name" value="Cell_wall_metabolism_enzyme"/>
</dbReference>
<dbReference type="Pfam" id="PF01551">
    <property type="entry name" value="Peptidase_M23"/>
    <property type="match status" value="1"/>
</dbReference>
<feature type="chain" id="PRO_5042027248" evidence="2">
    <location>
        <begin position="33"/>
        <end position="1433"/>
    </location>
</feature>
<comment type="caution">
    <text evidence="4">The sequence shown here is derived from an EMBL/GenBank/DDBJ whole genome shotgun (WGS) entry which is preliminary data.</text>
</comment>
<dbReference type="SUPFAM" id="SSF49265">
    <property type="entry name" value="Fibronectin type III"/>
    <property type="match status" value="1"/>
</dbReference>
<dbReference type="GO" id="GO:0030313">
    <property type="term" value="C:cell envelope"/>
    <property type="evidence" value="ECO:0007669"/>
    <property type="project" value="UniProtKB-SubCell"/>
</dbReference>
<dbReference type="InterPro" id="IPR016047">
    <property type="entry name" value="M23ase_b-sheet_dom"/>
</dbReference>
<dbReference type="InterPro" id="IPR003961">
    <property type="entry name" value="FN3_dom"/>
</dbReference>
<dbReference type="GO" id="GO:0000272">
    <property type="term" value="P:polysaccharide catabolic process"/>
    <property type="evidence" value="ECO:0007669"/>
    <property type="project" value="InterPro"/>
</dbReference>
<evidence type="ECO:0000313" key="5">
    <source>
        <dbReference type="Proteomes" id="UP001139365"/>
    </source>
</evidence>
<dbReference type="InterPro" id="IPR011055">
    <property type="entry name" value="Dup_hybrid_motif"/>
</dbReference>
<dbReference type="InterPro" id="IPR013783">
    <property type="entry name" value="Ig-like_fold"/>
</dbReference>
<sequence length="1433" mass="152141">MEKPISRLKRIAAMLVAAALLTAVFPHIPAMANDDSYDLPWLWPVPGSFMINCLDYYYSGGIHNQGQCIDIGANGYTGDERLDVVSATTGTVLYIQSKYNETTNRGSGWGNYVLVRSGNINIVYAHLRTVSVGYGEIKAGEVIGKMGNTGNSTGVHLHLQAYPVGGNSSSTEIMAFEQYRTNPLYYEQFRFLTGLAEMSVKYGGWIKTYYKTAAGAYYKYSGGLDIGFDTVPAQATVSVINTSGAPVRSLPVPDNSYITDTVSFGKKAGIKGYLFDAYGTLWLELSDGSGWIKGEDVGFYDYLFSVETENAVYPDGEYGSSRELPFGGTVSSLNIITSCTVTVKQGGSTVAAVTKEVGDSSFLLSDIKALMTDLSLPDGEYGLSVTCLLTATYPGADPMTETEEIISSRFTINSEISDKVPPVLERIDVTSLDPSGMTVKCIAGDNKAMFRVVVAVTGSDGRVVKEYICTEDNGAWHCVIPASEIGGGGSYTLTATAYDAYGNTDSVTRTVTVPASGLSEVWKALDALKIRSGPDVTYEHIGAIKKGESFTITAAQADDSKSYFWAEHSKGWSPLGTCGGSMYAKYVSGHLYTVTFDINGGTGEAPAAIDKRWNEDVTLPSDIPVREGYTFLGWAHSTEAKAPDYRPGDTYKENTSDALFAVWEDKIPPVISSADVSTTGWTNKPVTVTVAASDNGGRVFYSFDGGKTWRPEGKLEVPENTVIPAGAIIVRDQSGNTAAWDKEIKIVNIDLTPPDMGSAKAEIKTSGKSVTFTFYGITDSDSGIASHEIVYSQNRDMSDPKTLAVTSGTAVTLDNGVYYWLLRVTDKAGNVSEKSFDRFRVGETERLTAPAGLRIDSTSSVSTVVSWEAVPEADSYRISVSEDPAFASDITAVSEENTHIITDLTAGKTYYVRVAALSDDGIYLPSAYCAAVSFVTLSNDCTLHGFVSMSGAAINNEEKTASWVAPYAAKTVDLTASVHPGATVVYSSSADLSVELNGTSAYPFTSASATVYIGITAENGDAAVYTVTINRAAEKAALPTVDFIAEDTEINIGDDAPEFALTAVSPDGGVISVTWFMTVNGGSPVKIGEGFSVTPELPVAGDYAIYAVVTNTNDKCAETVAAFTTDRVSVTVKKLVSPITVTCSGYTYNGNTPSPAVSGYTGDGRITFRYFSDSACTKEIPAPTDAGTYCVRAEAAETVMYAPVVSAPVSFTVARAENKAMPEYTVKQPTVRDTNGYVTITSAGTEYRVNGQDKWTAAGSSPMAFRGGDEVEIRIAGTVNYLPGAAVTVVIKAYEGATDIVPGSTGLSVDGEYLTVDGSKNTASDILDGLENSGGVVIRSEQGIVMNGTDDYVGTGATIAVEDEDGNVYVSLTVIVLGDMDGDGIVTRADAEAIMLISNGMAPADGKFDLVAGDLDRDGKLTSKDAYLALMRS</sequence>
<evidence type="ECO:0000256" key="2">
    <source>
        <dbReference type="SAM" id="SignalP"/>
    </source>
</evidence>
<evidence type="ECO:0000256" key="1">
    <source>
        <dbReference type="ARBA" id="ARBA00004196"/>
    </source>
</evidence>
<dbReference type="InterPro" id="IPR042229">
    <property type="entry name" value="Listeria/Bacterioides_rpt_sf"/>
</dbReference>
<comment type="subcellular location">
    <subcellularLocation>
        <location evidence="1">Cell envelope</location>
    </subcellularLocation>
</comment>
<proteinExistence type="predicted"/>
<dbReference type="SUPFAM" id="SSF51261">
    <property type="entry name" value="Duplicated hybrid motif"/>
    <property type="match status" value="1"/>
</dbReference>
<name>A0AAE3JZ25_9BACT</name>